<dbReference type="CDD" id="cd12148">
    <property type="entry name" value="fungal_TF_MHR"/>
    <property type="match status" value="1"/>
</dbReference>
<evidence type="ECO:0000313" key="4">
    <source>
        <dbReference type="Proteomes" id="UP000031192"/>
    </source>
</evidence>
<dbReference type="PANTHER" id="PTHR47256">
    <property type="entry name" value="ZN(II)2CYS6 TRANSCRIPTION FACTOR (EUROFUNG)-RELATED"/>
    <property type="match status" value="1"/>
</dbReference>
<protein>
    <submittedName>
        <fullName evidence="3">N-terminal fungal transcription regulatory domain-containing protein</fullName>
    </submittedName>
</protein>
<dbReference type="Pfam" id="PF00172">
    <property type="entry name" value="Zn_clus"/>
    <property type="match status" value="1"/>
</dbReference>
<dbReference type="SMART" id="SM00066">
    <property type="entry name" value="GAL4"/>
    <property type="match status" value="1"/>
</dbReference>
<dbReference type="PANTHER" id="PTHR47256:SF1">
    <property type="entry name" value="ZN(II)2CYS6 TRANSCRIPTION FACTOR (EUROFUNG)"/>
    <property type="match status" value="1"/>
</dbReference>
<dbReference type="InterPro" id="IPR036864">
    <property type="entry name" value="Zn2-C6_fun-type_DNA-bd_sf"/>
</dbReference>
<accession>A0A0B4GQM2</accession>
<dbReference type="OrthoDB" id="10261408at2759"/>
<sequence>MMRNYVSILPNDTEHVRDAESSGSRNAELKRRRVGVSIACNACRRKKVRCDGQRPICSSCDSKATKCSYRDDSEISQESRTLLLEVFRLLSAIPDQEVLDRVRGLKDEVDVSVILSRLRGDDAAEKHSDTSLTIPAMSEQFRLMELGPQYPNAYPVIPSLDLDTLEGVAYQQLVQSIPNHAASGHSLPLCDARLGKLEIGNWTDVPITNQVAARAISIYLETDHPLLGYFDPALFVSDLVAAKTDYCSRILVNALMYWACQLNSVQDPESWSLALQFCSEAESLWKQERDVDSILNLAAALFLSLGYLGQGRDHVILFYLNAASDMAVRMGLFGVQDDDIQLDIGLMPAPARSAHLHAAWGAFNWITHMSLFYRQPGLQCPKSPPPLPSPGMDNATTMHDAENVDPSQGTCEAPYMGGVFPYICQFWTILHELAFMYRDKGPLAGDRRTLCFAEYKFRELLAWSNRLPSTLSRSDSSPHYVQILHIWFHAAVLDLFRFSMSGPLKDSPLRTFTNPFSSPENVCIASARQLKQLVINYRLNFTSSYTILWHTALTYLANATLHYPKEDNWFFYFLLCVYGYERLQPCWRVTQVISTALLSMALRKGDISSPTARRVLRDVDHGRLDDIPGEVRATFMMDLDLAASDPDAATVEKMAEDFDLNMLLQQYTNVFDRDGGAKGSAT</sequence>
<keyword evidence="4" id="KW-1185">Reference proteome</keyword>
<feature type="domain" description="Zn(2)-C6 fungal-type" evidence="2">
    <location>
        <begin position="39"/>
        <end position="69"/>
    </location>
</feature>
<dbReference type="CDD" id="cd00067">
    <property type="entry name" value="GAL4"/>
    <property type="match status" value="1"/>
</dbReference>
<dbReference type="GO" id="GO:0008270">
    <property type="term" value="F:zinc ion binding"/>
    <property type="evidence" value="ECO:0007669"/>
    <property type="project" value="InterPro"/>
</dbReference>
<dbReference type="Gene3D" id="4.10.240.10">
    <property type="entry name" value="Zn(2)-C6 fungal-type DNA-binding domain"/>
    <property type="match status" value="1"/>
</dbReference>
<organism evidence="3 4">
    <name type="scientific">Metarhizium guizhouense (strain ARSEF 977)</name>
    <dbReference type="NCBI Taxonomy" id="1276136"/>
    <lineage>
        <taxon>Eukaryota</taxon>
        <taxon>Fungi</taxon>
        <taxon>Dikarya</taxon>
        <taxon>Ascomycota</taxon>
        <taxon>Pezizomycotina</taxon>
        <taxon>Sordariomycetes</taxon>
        <taxon>Hypocreomycetidae</taxon>
        <taxon>Hypocreales</taxon>
        <taxon>Clavicipitaceae</taxon>
        <taxon>Metarhizium</taxon>
    </lineage>
</organism>
<dbReference type="InterPro" id="IPR001138">
    <property type="entry name" value="Zn2Cys6_DnaBD"/>
</dbReference>
<name>A0A0B4GQM2_METGA</name>
<dbReference type="HOGENOM" id="CLU_019833_0_0_1"/>
<dbReference type="PROSITE" id="PS50048">
    <property type="entry name" value="ZN2_CY6_FUNGAL_2"/>
    <property type="match status" value="1"/>
</dbReference>
<dbReference type="GO" id="GO:0000981">
    <property type="term" value="F:DNA-binding transcription factor activity, RNA polymerase II-specific"/>
    <property type="evidence" value="ECO:0007669"/>
    <property type="project" value="InterPro"/>
</dbReference>
<proteinExistence type="predicted"/>
<keyword evidence="1" id="KW-0539">Nucleus</keyword>
<reference evidence="3 4" key="1">
    <citation type="journal article" date="2014" name="Proc. Natl. Acad. Sci. U.S.A.">
        <title>Trajectory and genomic determinants of fungal-pathogen speciation and host adaptation.</title>
        <authorList>
            <person name="Hu X."/>
            <person name="Xiao G."/>
            <person name="Zheng P."/>
            <person name="Shang Y."/>
            <person name="Su Y."/>
            <person name="Zhang X."/>
            <person name="Liu X."/>
            <person name="Zhan S."/>
            <person name="St Leger R.J."/>
            <person name="Wang C."/>
        </authorList>
    </citation>
    <scope>NUCLEOTIDE SEQUENCE [LARGE SCALE GENOMIC DNA]</scope>
    <source>
        <strain evidence="3 4">ARSEF 977</strain>
    </source>
</reference>
<dbReference type="AlphaFoldDB" id="A0A0B4GQM2"/>
<evidence type="ECO:0000259" key="2">
    <source>
        <dbReference type="PROSITE" id="PS50048"/>
    </source>
</evidence>
<gene>
    <name evidence="3" type="ORF">MGU_10646</name>
</gene>
<dbReference type="InterPro" id="IPR053187">
    <property type="entry name" value="Notoamide_regulator"/>
</dbReference>
<dbReference type="EMBL" id="AZNH01000106">
    <property type="protein sequence ID" value="KID82032.1"/>
    <property type="molecule type" value="Genomic_DNA"/>
</dbReference>
<dbReference type="PROSITE" id="PS00463">
    <property type="entry name" value="ZN2_CY6_FUNGAL_1"/>
    <property type="match status" value="1"/>
</dbReference>
<dbReference type="SUPFAM" id="SSF57701">
    <property type="entry name" value="Zn2/Cys6 DNA-binding domain"/>
    <property type="match status" value="1"/>
</dbReference>
<comment type="caution">
    <text evidence="3">The sequence shown here is derived from an EMBL/GenBank/DDBJ whole genome shotgun (WGS) entry which is preliminary data.</text>
</comment>
<dbReference type="Proteomes" id="UP000031192">
    <property type="component" value="Unassembled WGS sequence"/>
</dbReference>
<evidence type="ECO:0000313" key="3">
    <source>
        <dbReference type="EMBL" id="KID82032.1"/>
    </source>
</evidence>
<evidence type="ECO:0000256" key="1">
    <source>
        <dbReference type="ARBA" id="ARBA00023242"/>
    </source>
</evidence>